<keyword evidence="8 13" id="KW-0862">Zinc</keyword>
<evidence type="ECO:0000256" key="10">
    <source>
        <dbReference type="ARBA" id="ARBA00022917"/>
    </source>
</evidence>
<keyword evidence="10 13" id="KW-0648">Protein biosynthesis</keyword>
<dbReference type="Gene3D" id="3.40.50.620">
    <property type="entry name" value="HUPs"/>
    <property type="match status" value="1"/>
</dbReference>
<dbReference type="RefSeq" id="WP_072868686.1">
    <property type="nucleotide sequence ID" value="NZ_FQZM01000018.1"/>
</dbReference>
<dbReference type="STRING" id="1121432.SAMN02745219_01610"/>
<protein>
    <recommendedName>
        <fullName evidence="13">Cysteine--tRNA ligase</fullName>
        <ecNumber evidence="13">6.1.1.16</ecNumber>
    </recommendedName>
    <alternativeName>
        <fullName evidence="13">Cysteinyl-tRNA synthetase</fullName>
        <shortName evidence="13">CysRS</shortName>
    </alternativeName>
</protein>
<evidence type="ECO:0000256" key="5">
    <source>
        <dbReference type="ARBA" id="ARBA00022598"/>
    </source>
</evidence>
<comment type="similarity">
    <text evidence="2 13">Belongs to the class-I aminoacyl-tRNA synthetase family.</text>
</comment>
<evidence type="ECO:0000256" key="2">
    <source>
        <dbReference type="ARBA" id="ARBA00005594"/>
    </source>
</evidence>
<evidence type="ECO:0000256" key="9">
    <source>
        <dbReference type="ARBA" id="ARBA00022840"/>
    </source>
</evidence>
<dbReference type="CDD" id="cd00672">
    <property type="entry name" value="CysRS_core"/>
    <property type="match status" value="1"/>
</dbReference>
<dbReference type="InterPro" id="IPR014729">
    <property type="entry name" value="Rossmann-like_a/b/a_fold"/>
</dbReference>
<dbReference type="EC" id="6.1.1.16" evidence="13"/>
<evidence type="ECO:0000256" key="8">
    <source>
        <dbReference type="ARBA" id="ARBA00022833"/>
    </source>
</evidence>
<dbReference type="Pfam" id="PF23493">
    <property type="entry name" value="CysS_C"/>
    <property type="match status" value="1"/>
</dbReference>
<dbReference type="GO" id="GO:0008270">
    <property type="term" value="F:zinc ion binding"/>
    <property type="evidence" value="ECO:0007669"/>
    <property type="project" value="UniProtKB-UniRule"/>
</dbReference>
<keyword evidence="11 13" id="KW-0030">Aminoacyl-tRNA synthetase</keyword>
<dbReference type="HAMAP" id="MF_00041">
    <property type="entry name" value="Cys_tRNA_synth"/>
    <property type="match status" value="1"/>
</dbReference>
<dbReference type="PANTHER" id="PTHR10890:SF3">
    <property type="entry name" value="CYSTEINE--TRNA LIGASE, CYTOPLASMIC"/>
    <property type="match status" value="1"/>
</dbReference>
<keyword evidence="9 13" id="KW-0067">ATP-binding</keyword>
<comment type="subcellular location">
    <subcellularLocation>
        <location evidence="1 13">Cytoplasm</location>
    </subcellularLocation>
</comment>
<evidence type="ECO:0000313" key="15">
    <source>
        <dbReference type="EMBL" id="SHJ04442.1"/>
    </source>
</evidence>
<keyword evidence="16" id="KW-1185">Reference proteome</keyword>
<evidence type="ECO:0000256" key="6">
    <source>
        <dbReference type="ARBA" id="ARBA00022723"/>
    </source>
</evidence>
<evidence type="ECO:0000256" key="12">
    <source>
        <dbReference type="ARBA" id="ARBA00047398"/>
    </source>
</evidence>
<feature type="short sequence motif" description="'HIGH' region" evidence="13">
    <location>
        <begin position="29"/>
        <end position="39"/>
    </location>
</feature>
<dbReference type="Pfam" id="PF09190">
    <property type="entry name" value="DALR_2"/>
    <property type="match status" value="1"/>
</dbReference>
<evidence type="ECO:0000313" key="16">
    <source>
        <dbReference type="Proteomes" id="UP000184529"/>
    </source>
</evidence>
<dbReference type="InterPro" id="IPR024909">
    <property type="entry name" value="Cys-tRNA/MSH_ligase"/>
</dbReference>
<dbReference type="Proteomes" id="UP000184529">
    <property type="component" value="Unassembled WGS sequence"/>
</dbReference>
<evidence type="ECO:0000256" key="1">
    <source>
        <dbReference type="ARBA" id="ARBA00004496"/>
    </source>
</evidence>
<feature type="domain" description="Cysteinyl-tRNA synthetase class Ia DALR" evidence="14">
    <location>
        <begin position="353"/>
        <end position="418"/>
    </location>
</feature>
<feature type="binding site" evidence="13">
    <location>
        <position position="236"/>
    </location>
    <ligand>
        <name>Zn(2+)</name>
        <dbReference type="ChEBI" id="CHEBI:29105"/>
    </ligand>
</feature>
<dbReference type="SMART" id="SM00840">
    <property type="entry name" value="DALR_2"/>
    <property type="match status" value="1"/>
</dbReference>
<dbReference type="InterPro" id="IPR032678">
    <property type="entry name" value="tRNA-synt_1_cat_dom"/>
</dbReference>
<keyword evidence="4 13" id="KW-0963">Cytoplasm</keyword>
<keyword evidence="5 13" id="KW-0436">Ligase</keyword>
<evidence type="ECO:0000256" key="7">
    <source>
        <dbReference type="ARBA" id="ARBA00022741"/>
    </source>
</evidence>
<dbReference type="SUPFAM" id="SSF47323">
    <property type="entry name" value="Anticodon-binding domain of a subclass of class I aminoacyl-tRNA synthetases"/>
    <property type="match status" value="1"/>
</dbReference>
<feature type="binding site" evidence="13">
    <location>
        <position position="207"/>
    </location>
    <ligand>
        <name>Zn(2+)</name>
        <dbReference type="ChEBI" id="CHEBI:29105"/>
    </ligand>
</feature>
<comment type="cofactor">
    <cofactor evidence="13">
        <name>Zn(2+)</name>
        <dbReference type="ChEBI" id="CHEBI:29105"/>
    </cofactor>
    <text evidence="13">Binds 1 zinc ion per subunit.</text>
</comment>
<dbReference type="InterPro" id="IPR009080">
    <property type="entry name" value="tRNAsynth_Ia_anticodon-bd"/>
</dbReference>
<name>A0A1M6G3N2_9FIRM</name>
<evidence type="ECO:0000256" key="13">
    <source>
        <dbReference type="HAMAP-Rule" id="MF_00041"/>
    </source>
</evidence>
<dbReference type="InterPro" id="IPR056411">
    <property type="entry name" value="CysS_C"/>
</dbReference>
<keyword evidence="6 13" id="KW-0479">Metal-binding</keyword>
<dbReference type="InterPro" id="IPR015803">
    <property type="entry name" value="Cys-tRNA-ligase"/>
</dbReference>
<sequence>MEIYNTLTRRKEKFIPRHPGRVDMYVCGPTTYNFIHLGNARPLVFFDTVRRYFQYRGYRVKYVQNFTDIDDKIINRAREEGVDALALARKYIDEYYRDAGALNVRPADVHPKVSEHLPEIIDLISTLIEKKAAYVVDGDVYFDIGAFPEYGKLSGRTLEEMQAGARVEVDPRKKHPMDFALWKAAKPGEPAWDSPWGKGRPGWHIECSAMALKYLGNNFDIHGGGFDLVFPHHENEIAQAEAATGRPFVRYWMHNGFITVNQEKMSKSLGNFFLVREILDKFPPEVVRFFLLSTHYRSPLDFDDEKMAAAGRGLERFKNSIRLLTEALDQPSREQMNPGDEEFMAALEKNHQDFVAAMDDDFNTALAVGICFELAREVNAYLHNAAGSPCRAALEKAMDLFRSFNEVLGLFRVDERTGRILIEGRPTKGGGLEEALIDLLLEVRQQARAKKDWATADRIRDRLKELGIILEDTPGGVRWKRQG</sequence>
<accession>A0A1M6G3N2</accession>
<dbReference type="GO" id="GO:0006423">
    <property type="term" value="P:cysteinyl-tRNA aminoacylation"/>
    <property type="evidence" value="ECO:0007669"/>
    <property type="project" value="UniProtKB-UniRule"/>
</dbReference>
<dbReference type="GO" id="GO:0005829">
    <property type="term" value="C:cytosol"/>
    <property type="evidence" value="ECO:0007669"/>
    <property type="project" value="TreeGrafter"/>
</dbReference>
<dbReference type="Gene3D" id="1.20.120.1910">
    <property type="entry name" value="Cysteine-tRNA ligase, C-terminal anti-codon recognition domain"/>
    <property type="match status" value="1"/>
</dbReference>
<evidence type="ECO:0000256" key="3">
    <source>
        <dbReference type="ARBA" id="ARBA00011245"/>
    </source>
</evidence>
<dbReference type="Pfam" id="PF01406">
    <property type="entry name" value="tRNA-synt_1e"/>
    <property type="match status" value="1"/>
</dbReference>
<comment type="subunit">
    <text evidence="3 13">Monomer.</text>
</comment>
<evidence type="ECO:0000256" key="11">
    <source>
        <dbReference type="ARBA" id="ARBA00023146"/>
    </source>
</evidence>
<feature type="short sequence motif" description="'KMSKS' region" evidence="13">
    <location>
        <begin position="264"/>
        <end position="268"/>
    </location>
</feature>
<dbReference type="FunFam" id="3.40.50.620:FF:000009">
    <property type="entry name" value="Cysteine--tRNA ligase"/>
    <property type="match status" value="1"/>
</dbReference>
<dbReference type="NCBIfam" id="TIGR00435">
    <property type="entry name" value="cysS"/>
    <property type="match status" value="1"/>
</dbReference>
<dbReference type="OrthoDB" id="9815130at2"/>
<gene>
    <name evidence="13" type="primary">cysS</name>
    <name evidence="15" type="ORF">SAMN02745219_01610</name>
</gene>
<dbReference type="GO" id="GO:0005524">
    <property type="term" value="F:ATP binding"/>
    <property type="evidence" value="ECO:0007669"/>
    <property type="project" value="UniProtKB-UniRule"/>
</dbReference>
<evidence type="ECO:0000259" key="14">
    <source>
        <dbReference type="SMART" id="SM00840"/>
    </source>
</evidence>
<proteinExistence type="inferred from homology"/>
<dbReference type="SUPFAM" id="SSF52374">
    <property type="entry name" value="Nucleotidylyl transferase"/>
    <property type="match status" value="1"/>
</dbReference>
<dbReference type="InterPro" id="IPR015273">
    <property type="entry name" value="Cys-tRNA-synt_Ia_DALR"/>
</dbReference>
<dbReference type="PANTHER" id="PTHR10890">
    <property type="entry name" value="CYSTEINYL-TRNA SYNTHETASE"/>
    <property type="match status" value="1"/>
</dbReference>
<dbReference type="GO" id="GO:0004817">
    <property type="term" value="F:cysteine-tRNA ligase activity"/>
    <property type="evidence" value="ECO:0007669"/>
    <property type="project" value="UniProtKB-UniRule"/>
</dbReference>
<feature type="binding site" evidence="13">
    <location>
        <position position="27"/>
    </location>
    <ligand>
        <name>Zn(2+)</name>
        <dbReference type="ChEBI" id="CHEBI:29105"/>
    </ligand>
</feature>
<feature type="binding site" evidence="13">
    <location>
        <position position="267"/>
    </location>
    <ligand>
        <name>ATP</name>
        <dbReference type="ChEBI" id="CHEBI:30616"/>
    </ligand>
</feature>
<evidence type="ECO:0000256" key="4">
    <source>
        <dbReference type="ARBA" id="ARBA00022490"/>
    </source>
</evidence>
<dbReference type="EMBL" id="FQZM01000018">
    <property type="protein sequence ID" value="SHJ04442.1"/>
    <property type="molecule type" value="Genomic_DNA"/>
</dbReference>
<dbReference type="AlphaFoldDB" id="A0A1M6G3N2"/>
<dbReference type="PRINTS" id="PR00983">
    <property type="entry name" value="TRNASYNTHCYS"/>
</dbReference>
<reference evidence="16" key="1">
    <citation type="submission" date="2016-11" db="EMBL/GenBank/DDBJ databases">
        <authorList>
            <person name="Varghese N."/>
            <person name="Submissions S."/>
        </authorList>
    </citation>
    <scope>NUCLEOTIDE SEQUENCE [LARGE SCALE GENOMIC DNA]</scope>
    <source>
        <strain evidence="16">DSM 16057</strain>
    </source>
</reference>
<keyword evidence="7 13" id="KW-0547">Nucleotide-binding</keyword>
<comment type="catalytic activity">
    <reaction evidence="12 13">
        <text>tRNA(Cys) + L-cysteine + ATP = L-cysteinyl-tRNA(Cys) + AMP + diphosphate</text>
        <dbReference type="Rhea" id="RHEA:17773"/>
        <dbReference type="Rhea" id="RHEA-COMP:9661"/>
        <dbReference type="Rhea" id="RHEA-COMP:9679"/>
        <dbReference type="ChEBI" id="CHEBI:30616"/>
        <dbReference type="ChEBI" id="CHEBI:33019"/>
        <dbReference type="ChEBI" id="CHEBI:35235"/>
        <dbReference type="ChEBI" id="CHEBI:78442"/>
        <dbReference type="ChEBI" id="CHEBI:78517"/>
        <dbReference type="ChEBI" id="CHEBI:456215"/>
        <dbReference type="EC" id="6.1.1.16"/>
    </reaction>
</comment>
<organism evidence="15 16">
    <name type="scientific">Desulfofundulus thermosubterraneus DSM 16057</name>
    <dbReference type="NCBI Taxonomy" id="1121432"/>
    <lineage>
        <taxon>Bacteria</taxon>
        <taxon>Bacillati</taxon>
        <taxon>Bacillota</taxon>
        <taxon>Clostridia</taxon>
        <taxon>Eubacteriales</taxon>
        <taxon>Peptococcaceae</taxon>
        <taxon>Desulfofundulus</taxon>
    </lineage>
</organism>
<feature type="binding site" evidence="13">
    <location>
        <position position="232"/>
    </location>
    <ligand>
        <name>Zn(2+)</name>
        <dbReference type="ChEBI" id="CHEBI:29105"/>
    </ligand>
</feature>